<feature type="domain" description="DNA methylase adenine-specific" evidence="7">
    <location>
        <begin position="104"/>
        <end position="211"/>
    </location>
</feature>
<dbReference type="AlphaFoldDB" id="A0A1I7ADX6"/>
<dbReference type="PANTHER" id="PTHR42933">
    <property type="entry name" value="SLR6095 PROTEIN"/>
    <property type="match status" value="1"/>
</dbReference>
<evidence type="ECO:0000256" key="6">
    <source>
        <dbReference type="ARBA" id="ARBA00047942"/>
    </source>
</evidence>
<evidence type="ECO:0000313" key="9">
    <source>
        <dbReference type="Proteomes" id="UP000323733"/>
    </source>
</evidence>
<evidence type="ECO:0000256" key="3">
    <source>
        <dbReference type="ARBA" id="ARBA00022679"/>
    </source>
</evidence>
<dbReference type="EC" id="2.1.1.72" evidence="1"/>
<dbReference type="PRINTS" id="PR00507">
    <property type="entry name" value="N12N6MTFRASE"/>
</dbReference>
<keyword evidence="5" id="KW-0680">Restriction system</keyword>
<dbReference type="InterPro" id="IPR003356">
    <property type="entry name" value="DNA_methylase_A-5"/>
</dbReference>
<evidence type="ECO:0000313" key="8">
    <source>
        <dbReference type="EMBL" id="SFT73149.1"/>
    </source>
</evidence>
<dbReference type="SUPFAM" id="SSF53335">
    <property type="entry name" value="S-adenosyl-L-methionine-dependent methyltransferases"/>
    <property type="match status" value="1"/>
</dbReference>
<name>A0A1I7ADX6_METTE</name>
<keyword evidence="2 8" id="KW-0489">Methyltransferase</keyword>
<dbReference type="InterPro" id="IPR029063">
    <property type="entry name" value="SAM-dependent_MTases_sf"/>
</dbReference>
<protein>
    <recommendedName>
        <fullName evidence="1">site-specific DNA-methyltransferase (adenine-specific)</fullName>
        <ecNumber evidence="1">2.1.1.72</ecNumber>
    </recommendedName>
</protein>
<dbReference type="Pfam" id="PF02384">
    <property type="entry name" value="N6_Mtase"/>
    <property type="match status" value="1"/>
</dbReference>
<comment type="catalytic activity">
    <reaction evidence="6">
        <text>a 2'-deoxyadenosine in DNA + S-adenosyl-L-methionine = an N(6)-methyl-2'-deoxyadenosine in DNA + S-adenosyl-L-homocysteine + H(+)</text>
        <dbReference type="Rhea" id="RHEA:15197"/>
        <dbReference type="Rhea" id="RHEA-COMP:12418"/>
        <dbReference type="Rhea" id="RHEA-COMP:12419"/>
        <dbReference type="ChEBI" id="CHEBI:15378"/>
        <dbReference type="ChEBI" id="CHEBI:57856"/>
        <dbReference type="ChEBI" id="CHEBI:59789"/>
        <dbReference type="ChEBI" id="CHEBI:90615"/>
        <dbReference type="ChEBI" id="CHEBI:90616"/>
        <dbReference type="EC" id="2.1.1.72"/>
    </reaction>
</comment>
<proteinExistence type="predicted"/>
<dbReference type="GO" id="GO:0032259">
    <property type="term" value="P:methylation"/>
    <property type="evidence" value="ECO:0007669"/>
    <property type="project" value="UniProtKB-KW"/>
</dbReference>
<evidence type="ECO:0000256" key="1">
    <source>
        <dbReference type="ARBA" id="ARBA00011900"/>
    </source>
</evidence>
<evidence type="ECO:0000259" key="7">
    <source>
        <dbReference type="Pfam" id="PF02384"/>
    </source>
</evidence>
<accession>A0A1I7ADX6</accession>
<evidence type="ECO:0000256" key="4">
    <source>
        <dbReference type="ARBA" id="ARBA00022691"/>
    </source>
</evidence>
<organism evidence="8 9">
    <name type="scientific">Methanosarcina thermophila</name>
    <dbReference type="NCBI Taxonomy" id="2210"/>
    <lineage>
        <taxon>Archaea</taxon>
        <taxon>Methanobacteriati</taxon>
        <taxon>Methanobacteriota</taxon>
        <taxon>Stenosarchaea group</taxon>
        <taxon>Methanomicrobia</taxon>
        <taxon>Methanosarcinales</taxon>
        <taxon>Methanosarcinaceae</taxon>
        <taxon>Methanosarcina</taxon>
    </lineage>
</organism>
<dbReference type="PANTHER" id="PTHR42933:SF3">
    <property type="entry name" value="TYPE I RESTRICTION ENZYME MJAVIII METHYLASE SUBUNIT"/>
    <property type="match status" value="1"/>
</dbReference>
<dbReference type="InterPro" id="IPR051537">
    <property type="entry name" value="DNA_Adenine_Mtase"/>
</dbReference>
<dbReference type="GO" id="GO:0008170">
    <property type="term" value="F:N-methyltransferase activity"/>
    <property type="evidence" value="ECO:0007669"/>
    <property type="project" value="InterPro"/>
</dbReference>
<evidence type="ECO:0000256" key="5">
    <source>
        <dbReference type="ARBA" id="ARBA00022747"/>
    </source>
</evidence>
<dbReference type="GO" id="GO:0009007">
    <property type="term" value="F:site-specific DNA-methyltransferase (adenine-specific) activity"/>
    <property type="evidence" value="ECO:0007669"/>
    <property type="project" value="UniProtKB-EC"/>
</dbReference>
<gene>
    <name evidence="8" type="ORF">SAMN02910340_02072</name>
</gene>
<sequence length="243" mass="27567">MTNHLKEFQKGIESLAGRYHIWQVFEDWTEAAAIELHQATHVMVTGQKNPEIEKQYMDIVGRYNPDDVRKVFPTLFLHVVEGLQEPCDFLGQAFMELDLGSHWHGQFFTPYHLSKMMAQMTLQEVPEKEVLTISEPACGSGGMLVACAEVLQEKGINSMYRMHAVATDVDQTCFNMAYVQLSLLGISAEVCLGNTLSCETRKCWRTFASVLTGHTIASLTNRKRLIEMPREIRQDTFEAWGAC</sequence>
<reference evidence="8 9" key="1">
    <citation type="submission" date="2016-10" db="EMBL/GenBank/DDBJ databases">
        <authorList>
            <person name="Varghese N."/>
            <person name="Submissions S."/>
        </authorList>
    </citation>
    <scope>NUCLEOTIDE SEQUENCE [LARGE SCALE GENOMIC DNA]</scope>
    <source>
        <strain evidence="8 9">DSM 11855</strain>
    </source>
</reference>
<evidence type="ECO:0000256" key="2">
    <source>
        <dbReference type="ARBA" id="ARBA00022603"/>
    </source>
</evidence>
<dbReference type="Gene3D" id="3.40.50.150">
    <property type="entry name" value="Vaccinia Virus protein VP39"/>
    <property type="match status" value="1"/>
</dbReference>
<keyword evidence="4" id="KW-0949">S-adenosyl-L-methionine</keyword>
<keyword evidence="3" id="KW-0808">Transferase</keyword>
<dbReference type="GO" id="GO:0003677">
    <property type="term" value="F:DNA binding"/>
    <property type="evidence" value="ECO:0007669"/>
    <property type="project" value="InterPro"/>
</dbReference>
<dbReference type="EMBL" id="FPAO01000008">
    <property type="protein sequence ID" value="SFT73149.1"/>
    <property type="molecule type" value="Genomic_DNA"/>
</dbReference>
<dbReference type="Proteomes" id="UP000323733">
    <property type="component" value="Unassembled WGS sequence"/>
</dbReference>
<dbReference type="GO" id="GO:0009307">
    <property type="term" value="P:DNA restriction-modification system"/>
    <property type="evidence" value="ECO:0007669"/>
    <property type="project" value="UniProtKB-KW"/>
</dbReference>
<dbReference type="RefSeq" id="WP_149761763.1">
    <property type="nucleotide sequence ID" value="NZ_FPAO01000008.1"/>
</dbReference>
<keyword evidence="9" id="KW-1185">Reference proteome</keyword>